<sequence>MKKNLILRLSTAVLLSVALFSCKKDNGIAANKNTTDLTNAEVANVNGRLVFKDSKALNQTINELINKDPETLSKWEKSLGVKSLRSDSAAAAAFASFGFPDFYESIINNKGEYMIGDTIVYFNNGYKHLIPNKDEAQLAKIKANQGVSVLKFKAGAGAINNATGQSLSTQSVSLTNGQIDARYQYQFLRNGDNNSKRKLVFEIQNYVEQNPFAYICYIHTRIKQEYLGGNKPNNWLPAGEPTEKTITNLSFDVSFINTGNGTTTHVTGSNVNASQTDGNNLDRVLCTFQASQSTVTASVRGNYYARVLPPYNSDGKSTYTVNNATW</sequence>
<accession>A0ABU1TGN6</accession>
<dbReference type="EMBL" id="JAVDUU010000004">
    <property type="protein sequence ID" value="MDR6944590.1"/>
    <property type="molecule type" value="Genomic_DNA"/>
</dbReference>
<evidence type="ECO:0000313" key="3">
    <source>
        <dbReference type="Proteomes" id="UP001247620"/>
    </source>
</evidence>
<reference evidence="2 3" key="1">
    <citation type="submission" date="2023-07" db="EMBL/GenBank/DDBJ databases">
        <title>Sorghum-associated microbial communities from plants grown in Nebraska, USA.</title>
        <authorList>
            <person name="Schachtman D."/>
        </authorList>
    </citation>
    <scope>NUCLEOTIDE SEQUENCE [LARGE SCALE GENOMIC DNA]</scope>
    <source>
        <strain evidence="2 3">3262</strain>
    </source>
</reference>
<dbReference type="RefSeq" id="WP_310101061.1">
    <property type="nucleotide sequence ID" value="NZ_JAVDUU010000004.1"/>
</dbReference>
<keyword evidence="3" id="KW-1185">Reference proteome</keyword>
<gene>
    <name evidence="2" type="ORF">J2W55_004450</name>
</gene>
<proteinExistence type="predicted"/>
<evidence type="ECO:0000256" key="1">
    <source>
        <dbReference type="SAM" id="SignalP"/>
    </source>
</evidence>
<evidence type="ECO:0000313" key="2">
    <source>
        <dbReference type="EMBL" id="MDR6944590.1"/>
    </source>
</evidence>
<comment type="caution">
    <text evidence="2">The sequence shown here is derived from an EMBL/GenBank/DDBJ whole genome shotgun (WGS) entry which is preliminary data.</text>
</comment>
<name>A0ABU1TGN6_9SPHI</name>
<feature type="chain" id="PRO_5047139825" description="Lipoprotein" evidence="1">
    <location>
        <begin position="24"/>
        <end position="326"/>
    </location>
</feature>
<evidence type="ECO:0008006" key="4">
    <source>
        <dbReference type="Google" id="ProtNLM"/>
    </source>
</evidence>
<protein>
    <recommendedName>
        <fullName evidence="4">Lipoprotein</fullName>
    </recommendedName>
</protein>
<organism evidence="2 3">
    <name type="scientific">Mucilaginibacter pocheonensis</name>
    <dbReference type="NCBI Taxonomy" id="398050"/>
    <lineage>
        <taxon>Bacteria</taxon>
        <taxon>Pseudomonadati</taxon>
        <taxon>Bacteroidota</taxon>
        <taxon>Sphingobacteriia</taxon>
        <taxon>Sphingobacteriales</taxon>
        <taxon>Sphingobacteriaceae</taxon>
        <taxon>Mucilaginibacter</taxon>
    </lineage>
</organism>
<dbReference type="Proteomes" id="UP001247620">
    <property type="component" value="Unassembled WGS sequence"/>
</dbReference>
<dbReference type="PROSITE" id="PS51257">
    <property type="entry name" value="PROKAR_LIPOPROTEIN"/>
    <property type="match status" value="1"/>
</dbReference>
<keyword evidence="1" id="KW-0732">Signal</keyword>
<feature type="signal peptide" evidence="1">
    <location>
        <begin position="1"/>
        <end position="23"/>
    </location>
</feature>